<dbReference type="Proteomes" id="UP000198211">
    <property type="component" value="Unassembled WGS sequence"/>
</dbReference>
<name>A0A225WN90_9STRA</name>
<dbReference type="AlphaFoldDB" id="A0A225WN90"/>
<sequence>MIVVNHNTEIAMLRFEGSPHMTAFSHNGRTVSDWLHLTSICGRSGALAGSACGSSSRRQVATRQLTTRPRHSTPSSSETAHRNATSKWVVSYKNGATLAKISHLSPDRSDLALYRR</sequence>
<gene>
    <name evidence="2" type="ORF">PHMEG_0007555</name>
</gene>
<organism evidence="2 3">
    <name type="scientific">Phytophthora megakarya</name>
    <dbReference type="NCBI Taxonomy" id="4795"/>
    <lineage>
        <taxon>Eukaryota</taxon>
        <taxon>Sar</taxon>
        <taxon>Stramenopiles</taxon>
        <taxon>Oomycota</taxon>
        <taxon>Peronosporomycetes</taxon>
        <taxon>Peronosporales</taxon>
        <taxon>Peronosporaceae</taxon>
        <taxon>Phytophthora</taxon>
    </lineage>
</organism>
<evidence type="ECO:0000256" key="1">
    <source>
        <dbReference type="SAM" id="MobiDB-lite"/>
    </source>
</evidence>
<evidence type="ECO:0000313" key="2">
    <source>
        <dbReference type="EMBL" id="OWZ18370.1"/>
    </source>
</evidence>
<proteinExistence type="predicted"/>
<reference evidence="3" key="1">
    <citation type="submission" date="2017-03" db="EMBL/GenBank/DDBJ databases">
        <title>Phytopthora megakarya and P. palmivora, two closely related causual agents of cacao black pod achieved similar genome size and gene model numbers by different mechanisms.</title>
        <authorList>
            <person name="Ali S."/>
            <person name="Shao J."/>
            <person name="Larry D.J."/>
            <person name="Kronmiller B."/>
            <person name="Shen D."/>
            <person name="Strem M.D."/>
            <person name="Melnick R.L."/>
            <person name="Guiltinan M.J."/>
            <person name="Tyler B.M."/>
            <person name="Meinhardt L.W."/>
            <person name="Bailey B.A."/>
        </authorList>
    </citation>
    <scope>NUCLEOTIDE SEQUENCE [LARGE SCALE GENOMIC DNA]</scope>
    <source>
        <strain evidence="3">zdho120</strain>
    </source>
</reference>
<protein>
    <submittedName>
        <fullName evidence="2">Uncharacterized protein</fullName>
    </submittedName>
</protein>
<accession>A0A225WN90</accession>
<evidence type="ECO:0000313" key="3">
    <source>
        <dbReference type="Proteomes" id="UP000198211"/>
    </source>
</evidence>
<comment type="caution">
    <text evidence="2">The sequence shown here is derived from an EMBL/GenBank/DDBJ whole genome shotgun (WGS) entry which is preliminary data.</text>
</comment>
<dbReference type="EMBL" id="NBNE01000599">
    <property type="protein sequence ID" value="OWZ18370.1"/>
    <property type="molecule type" value="Genomic_DNA"/>
</dbReference>
<feature type="region of interest" description="Disordered" evidence="1">
    <location>
        <begin position="47"/>
        <end position="85"/>
    </location>
</feature>
<feature type="compositionally biased region" description="Low complexity" evidence="1">
    <location>
        <begin position="47"/>
        <end position="58"/>
    </location>
</feature>
<keyword evidence="3" id="KW-1185">Reference proteome</keyword>